<evidence type="ECO:0000256" key="1">
    <source>
        <dbReference type="SAM" id="MobiDB-lite"/>
    </source>
</evidence>
<accession>A0A9X2Z7E4</accession>
<dbReference type="EMBL" id="JACKVK010000013">
    <property type="protein sequence ID" value="MCV7423540.1"/>
    <property type="molecule type" value="Genomic_DNA"/>
</dbReference>
<protein>
    <recommendedName>
        <fullName evidence="5">DUF732 domain-containing protein</fullName>
    </recommendedName>
</protein>
<gene>
    <name evidence="3" type="ORF">H7K45_23575</name>
</gene>
<comment type="caution">
    <text evidence="3">The sequence shown here is derived from an EMBL/GenBank/DDBJ whole genome shotgun (WGS) entry which is preliminary data.</text>
</comment>
<feature type="region of interest" description="Disordered" evidence="1">
    <location>
        <begin position="147"/>
        <end position="167"/>
    </location>
</feature>
<keyword evidence="2" id="KW-0732">Signal</keyword>
<dbReference type="Proteomes" id="UP001141629">
    <property type="component" value="Unassembled WGS sequence"/>
</dbReference>
<sequence>MAEQTSTNGWRRALGSAVISASLAAGLLTGVSSASAVADPSADAAAASDAAPAMTADQALAIIAADYDTGSGGGQISNLIEKIMKLRARGIRPSTSNQEAIVAALDKRPNQGPLVEALESTLSYQMRQASRQTGGGPVLNPPTIGIGGGGGGIPNPNGGGGVNIPLG</sequence>
<reference evidence="3" key="2">
    <citation type="journal article" date="2022" name="BMC Genomics">
        <title>Comparative genome analysis of mycobacteria focusing on tRNA and non-coding RNA.</title>
        <authorList>
            <person name="Behra P.R.K."/>
            <person name="Pettersson B.M.F."/>
            <person name="Ramesh M."/>
            <person name="Das S."/>
            <person name="Dasgupta S."/>
            <person name="Kirsebom L.A."/>
        </authorList>
    </citation>
    <scope>NUCLEOTIDE SEQUENCE</scope>
    <source>
        <strain evidence="3">DSM 44838</strain>
    </source>
</reference>
<reference evidence="3" key="1">
    <citation type="submission" date="2020-07" db="EMBL/GenBank/DDBJ databases">
        <authorList>
            <person name="Pettersson B.M.F."/>
            <person name="Behra P.R.K."/>
            <person name="Ramesh M."/>
            <person name="Das S."/>
            <person name="Dasgupta S."/>
            <person name="Kirsebom L.A."/>
        </authorList>
    </citation>
    <scope>NUCLEOTIDE SEQUENCE</scope>
    <source>
        <strain evidence="3">DSM 44838</strain>
    </source>
</reference>
<feature type="chain" id="PRO_5040819102" description="DUF732 domain-containing protein" evidence="2">
    <location>
        <begin position="37"/>
        <end position="167"/>
    </location>
</feature>
<feature type="signal peptide" evidence="2">
    <location>
        <begin position="1"/>
        <end position="36"/>
    </location>
</feature>
<dbReference type="RefSeq" id="WP_263998498.1">
    <property type="nucleotide sequence ID" value="NZ_JACKVK010000013.1"/>
</dbReference>
<evidence type="ECO:0008006" key="5">
    <source>
        <dbReference type="Google" id="ProtNLM"/>
    </source>
</evidence>
<proteinExistence type="predicted"/>
<evidence type="ECO:0000313" key="3">
    <source>
        <dbReference type="EMBL" id="MCV7423540.1"/>
    </source>
</evidence>
<keyword evidence="4" id="KW-1185">Reference proteome</keyword>
<evidence type="ECO:0000256" key="2">
    <source>
        <dbReference type="SAM" id="SignalP"/>
    </source>
</evidence>
<evidence type="ECO:0000313" key="4">
    <source>
        <dbReference type="Proteomes" id="UP001141629"/>
    </source>
</evidence>
<dbReference type="AlphaFoldDB" id="A0A9X2Z7E4"/>
<name>A0A9X2Z7E4_9MYCO</name>
<organism evidence="3 4">
    <name type="scientific">Mycobacterium yunnanensis</name>
    <dbReference type="NCBI Taxonomy" id="368477"/>
    <lineage>
        <taxon>Bacteria</taxon>
        <taxon>Bacillati</taxon>
        <taxon>Actinomycetota</taxon>
        <taxon>Actinomycetes</taxon>
        <taxon>Mycobacteriales</taxon>
        <taxon>Mycobacteriaceae</taxon>
        <taxon>Mycobacterium</taxon>
    </lineage>
</organism>